<protein>
    <submittedName>
        <fullName evidence="2">Uncharacterized protein</fullName>
    </submittedName>
</protein>
<proteinExistence type="predicted"/>
<evidence type="ECO:0000313" key="2">
    <source>
        <dbReference type="EMBL" id="KAJ1207420.1"/>
    </source>
</evidence>
<evidence type="ECO:0000313" key="3">
    <source>
        <dbReference type="Proteomes" id="UP001066276"/>
    </source>
</evidence>
<reference evidence="2" key="1">
    <citation type="journal article" date="2022" name="bioRxiv">
        <title>Sequencing and chromosome-scale assembly of the giantPleurodeles waltlgenome.</title>
        <authorList>
            <person name="Brown T."/>
            <person name="Elewa A."/>
            <person name="Iarovenko S."/>
            <person name="Subramanian E."/>
            <person name="Araus A.J."/>
            <person name="Petzold A."/>
            <person name="Susuki M."/>
            <person name="Suzuki K.-i.T."/>
            <person name="Hayashi T."/>
            <person name="Toyoda A."/>
            <person name="Oliveira C."/>
            <person name="Osipova E."/>
            <person name="Leigh N.D."/>
            <person name="Simon A."/>
            <person name="Yun M.H."/>
        </authorList>
    </citation>
    <scope>NUCLEOTIDE SEQUENCE</scope>
    <source>
        <strain evidence="2">20211129_DDA</strain>
        <tissue evidence="2">Liver</tissue>
    </source>
</reference>
<gene>
    <name evidence="2" type="ORF">NDU88_002811</name>
</gene>
<name>A0AAV7W542_PLEWA</name>
<sequence length="181" mass="19608">MMIVSRTSRTKSNEDYWFLPLGFLELHLRPPWCRPLPAPRPPAAPAAPAASPAPPPRTRRPPPRPPLRRLPSTPARSSGACADGELSLRGSDLPVGRLGGTGRCSVDDEGPPPRRSVRGPNNPPRIARDRGKPIHRGNGVLRRETLAAKRPHSAELPLLERGVAMRESPGVLTVLMIVPLS</sequence>
<keyword evidence="3" id="KW-1185">Reference proteome</keyword>
<feature type="compositionally biased region" description="Pro residues" evidence="1">
    <location>
        <begin position="39"/>
        <end position="56"/>
    </location>
</feature>
<feature type="region of interest" description="Disordered" evidence="1">
    <location>
        <begin position="39"/>
        <end position="137"/>
    </location>
</feature>
<organism evidence="2 3">
    <name type="scientific">Pleurodeles waltl</name>
    <name type="common">Iberian ribbed newt</name>
    <dbReference type="NCBI Taxonomy" id="8319"/>
    <lineage>
        <taxon>Eukaryota</taxon>
        <taxon>Metazoa</taxon>
        <taxon>Chordata</taxon>
        <taxon>Craniata</taxon>
        <taxon>Vertebrata</taxon>
        <taxon>Euteleostomi</taxon>
        <taxon>Amphibia</taxon>
        <taxon>Batrachia</taxon>
        <taxon>Caudata</taxon>
        <taxon>Salamandroidea</taxon>
        <taxon>Salamandridae</taxon>
        <taxon>Pleurodelinae</taxon>
        <taxon>Pleurodeles</taxon>
    </lineage>
</organism>
<dbReference type="Proteomes" id="UP001066276">
    <property type="component" value="Chromosome 1_2"/>
</dbReference>
<dbReference type="AlphaFoldDB" id="A0AAV7W542"/>
<dbReference type="EMBL" id="JANPWB010000002">
    <property type="protein sequence ID" value="KAJ1207420.1"/>
    <property type="molecule type" value="Genomic_DNA"/>
</dbReference>
<evidence type="ECO:0000256" key="1">
    <source>
        <dbReference type="SAM" id="MobiDB-lite"/>
    </source>
</evidence>
<accession>A0AAV7W542</accession>
<comment type="caution">
    <text evidence="2">The sequence shown here is derived from an EMBL/GenBank/DDBJ whole genome shotgun (WGS) entry which is preliminary data.</text>
</comment>